<keyword evidence="5" id="KW-0697">Rotamase</keyword>
<proteinExistence type="predicted"/>
<keyword evidence="9" id="KW-1185">Reference proteome</keyword>
<feature type="signal peptide" evidence="6">
    <location>
        <begin position="1"/>
        <end position="39"/>
    </location>
</feature>
<dbReference type="InterPro" id="IPR050280">
    <property type="entry name" value="OMP_Chaperone_SurA"/>
</dbReference>
<evidence type="ECO:0000256" key="6">
    <source>
        <dbReference type="SAM" id="SignalP"/>
    </source>
</evidence>
<reference evidence="9" key="1">
    <citation type="submission" date="2016-10" db="EMBL/GenBank/DDBJ databases">
        <authorList>
            <person name="Varghese N."/>
            <person name="Submissions S."/>
        </authorList>
    </citation>
    <scope>NUCLEOTIDE SEQUENCE [LARGE SCALE GENOMIC DNA]</scope>
    <source>
        <strain evidence="9">DSM 21424</strain>
    </source>
</reference>
<dbReference type="Pfam" id="PF00639">
    <property type="entry name" value="Rotamase"/>
    <property type="match status" value="1"/>
</dbReference>
<keyword evidence="2 6" id="KW-0732">Signal</keyword>
<dbReference type="EMBL" id="FNAT01000001">
    <property type="protein sequence ID" value="SDE16905.1"/>
    <property type="molecule type" value="Genomic_DNA"/>
</dbReference>
<accession>A0A1G7ASE1</accession>
<evidence type="ECO:0000256" key="2">
    <source>
        <dbReference type="ARBA" id="ARBA00022729"/>
    </source>
</evidence>
<dbReference type="InterPro" id="IPR000297">
    <property type="entry name" value="PPIase_PpiC"/>
</dbReference>
<evidence type="ECO:0000256" key="3">
    <source>
        <dbReference type="ARBA" id="ARBA00030642"/>
    </source>
</evidence>
<evidence type="ECO:0000256" key="4">
    <source>
        <dbReference type="ARBA" id="ARBA00031484"/>
    </source>
</evidence>
<dbReference type="AlphaFoldDB" id="A0A1G7ASE1"/>
<evidence type="ECO:0000256" key="5">
    <source>
        <dbReference type="PROSITE-ProRule" id="PRU00278"/>
    </source>
</evidence>
<feature type="domain" description="PpiC" evidence="7">
    <location>
        <begin position="179"/>
        <end position="275"/>
    </location>
</feature>
<evidence type="ECO:0000313" key="9">
    <source>
        <dbReference type="Proteomes" id="UP000198922"/>
    </source>
</evidence>
<dbReference type="Proteomes" id="UP000198922">
    <property type="component" value="Unassembled WGS sequence"/>
</dbReference>
<name>A0A1G7ASE1_9RHOB</name>
<dbReference type="Gene3D" id="1.10.4030.10">
    <property type="entry name" value="Porin chaperone SurA, peptide-binding domain"/>
    <property type="match status" value="1"/>
</dbReference>
<dbReference type="InterPro" id="IPR046357">
    <property type="entry name" value="PPIase_dom_sf"/>
</dbReference>
<organism evidence="8 9">
    <name type="scientific">Limimaricola pyoseonensis</name>
    <dbReference type="NCBI Taxonomy" id="521013"/>
    <lineage>
        <taxon>Bacteria</taxon>
        <taxon>Pseudomonadati</taxon>
        <taxon>Pseudomonadota</taxon>
        <taxon>Alphaproteobacteria</taxon>
        <taxon>Rhodobacterales</taxon>
        <taxon>Paracoccaceae</taxon>
        <taxon>Limimaricola</taxon>
    </lineage>
</organism>
<gene>
    <name evidence="8" type="ORF">SAMN04488567_1062</name>
</gene>
<keyword evidence="5" id="KW-0413">Isomerase</keyword>
<dbReference type="InterPro" id="IPR027304">
    <property type="entry name" value="Trigger_fact/SurA_dom_sf"/>
</dbReference>
<dbReference type="STRING" id="521013.SAMN04488567_1062"/>
<dbReference type="PANTHER" id="PTHR47637">
    <property type="entry name" value="CHAPERONE SURA"/>
    <property type="match status" value="1"/>
</dbReference>
<sequence length="419" mass="44991">MRRDNHPKMGARMRAMDFVKAAALGLVLTAPLGAAPAMAQSGLFAPAIMVDGSAVTNYELDQRARLLSAFNTPGDTAAEAREQLVEDKLKLRELQRVGMTLTDEGLQTAMEEFAGRANLSLDAFLAQLASQGVARETLRDYVKVNVSWRDYVRRRFGSDVEVTEGEVDAALARTGGPDALELLLSEIIIPAPPQRAQAAMARAQQISRLRSTAAFEAEARAVSALPSRDQGGRLPWTPITNFPEGLRGLLRTLEPGEVTQPLPITNGVALFQLRDIRETPQAPAEIAEIDYAQFAIPGAGTAEALAEARRVDAVTDTCDDLYGVAKGLPAERLARQSVAPGAIPQDVAIELARLDANEASWNLTRDGALLFTMLCARTPAAAQGADRDAVRNSLLNQKLAGQADLLLAELKAQARIVPQ</sequence>
<feature type="chain" id="PRO_5011729598" description="Parvulin-like PPIase" evidence="6">
    <location>
        <begin position="40"/>
        <end position="419"/>
    </location>
</feature>
<protein>
    <recommendedName>
        <fullName evidence="1">Parvulin-like PPIase</fullName>
    </recommendedName>
    <alternativeName>
        <fullName evidence="3">Peptidyl-prolyl cis-trans isomerase plp</fullName>
    </alternativeName>
    <alternativeName>
        <fullName evidence="4">Rotamase plp</fullName>
    </alternativeName>
</protein>
<evidence type="ECO:0000259" key="7">
    <source>
        <dbReference type="PROSITE" id="PS50198"/>
    </source>
</evidence>
<dbReference type="PROSITE" id="PS50198">
    <property type="entry name" value="PPIC_PPIASE_2"/>
    <property type="match status" value="1"/>
</dbReference>
<dbReference type="SUPFAM" id="SSF109998">
    <property type="entry name" value="Triger factor/SurA peptide-binding domain-like"/>
    <property type="match status" value="1"/>
</dbReference>
<dbReference type="Gene3D" id="3.10.50.40">
    <property type="match status" value="1"/>
</dbReference>
<dbReference type="GO" id="GO:0003755">
    <property type="term" value="F:peptidyl-prolyl cis-trans isomerase activity"/>
    <property type="evidence" value="ECO:0007669"/>
    <property type="project" value="UniProtKB-KW"/>
</dbReference>
<evidence type="ECO:0000313" key="8">
    <source>
        <dbReference type="EMBL" id="SDE16905.1"/>
    </source>
</evidence>
<dbReference type="SUPFAM" id="SSF54534">
    <property type="entry name" value="FKBP-like"/>
    <property type="match status" value="1"/>
</dbReference>
<dbReference type="PANTHER" id="PTHR47637:SF1">
    <property type="entry name" value="CHAPERONE SURA"/>
    <property type="match status" value="1"/>
</dbReference>
<evidence type="ECO:0000256" key="1">
    <source>
        <dbReference type="ARBA" id="ARBA00018370"/>
    </source>
</evidence>